<dbReference type="GO" id="GO:0016239">
    <property type="term" value="P:positive regulation of macroautophagy"/>
    <property type="evidence" value="ECO:0007669"/>
    <property type="project" value="TreeGrafter"/>
</dbReference>
<dbReference type="GO" id="GO:0005789">
    <property type="term" value="C:endoplasmic reticulum membrane"/>
    <property type="evidence" value="ECO:0007669"/>
    <property type="project" value="TreeGrafter"/>
</dbReference>
<keyword evidence="3 5" id="KW-1133">Transmembrane helix</keyword>
<dbReference type="InterPro" id="IPR033952">
    <property type="entry name" value="STING_C"/>
</dbReference>
<keyword evidence="2 5" id="KW-0812">Transmembrane</keyword>
<dbReference type="STRING" id="2015173.A0A026WPS7"/>
<organism evidence="8 9">
    <name type="scientific">Ooceraea biroi</name>
    <name type="common">Clonal raider ant</name>
    <name type="synonym">Cerapachys biroi</name>
    <dbReference type="NCBI Taxonomy" id="2015173"/>
    <lineage>
        <taxon>Eukaryota</taxon>
        <taxon>Metazoa</taxon>
        <taxon>Ecdysozoa</taxon>
        <taxon>Arthropoda</taxon>
        <taxon>Hexapoda</taxon>
        <taxon>Insecta</taxon>
        <taxon>Pterygota</taxon>
        <taxon>Neoptera</taxon>
        <taxon>Endopterygota</taxon>
        <taxon>Hymenoptera</taxon>
        <taxon>Apocrita</taxon>
        <taxon>Aculeata</taxon>
        <taxon>Formicoidea</taxon>
        <taxon>Formicidae</taxon>
        <taxon>Dorylinae</taxon>
        <taxon>Ooceraea</taxon>
    </lineage>
</organism>
<dbReference type="OMA" id="CPLNYVW"/>
<sequence>MESERNSSQAEGKLKIYLTYGVILLVIFANAAYKAPRDGGIASLIATCFVTFVFATIFLLCDVALRPCRTLVSLADASQRAGGSLASLASCNFALNTASATTVVIGALLFLGLTVATRRCPLNYVWDFGPYVCIPSMIFSFCLLRMIELADWEGEPCPLSAMKGLDYGTGMAYSYYYGYLRVILPSTGTATKGIIEKIENFEDNHNITFPVHRMFILIPSSGYIPPDLKDASCQWMESAQELEAETRNRAGTIRRNYHNSAYKIYPDGQKSSKPKYVVVEGATPLLTYYEIQKHNHPESAVYQRYKKQVIEMFYKKLQETLQSEPDTRDLCELIYYDDLDRHGARVNVAKIILERITKLENSS</sequence>
<evidence type="ECO:0000256" key="3">
    <source>
        <dbReference type="ARBA" id="ARBA00022989"/>
    </source>
</evidence>
<evidence type="ECO:0000313" key="8">
    <source>
        <dbReference type="EMBL" id="EZA58035.1"/>
    </source>
</evidence>
<dbReference type="Gene3D" id="3.40.50.12100">
    <property type="entry name" value="Stimulator of interferon genes protein"/>
    <property type="match status" value="1"/>
</dbReference>
<dbReference type="Pfam" id="PF15009">
    <property type="entry name" value="STING_LBD"/>
    <property type="match status" value="1"/>
</dbReference>
<keyword evidence="9" id="KW-1185">Reference proteome</keyword>
<feature type="domain" description="STING ligand-binding" evidence="6">
    <location>
        <begin position="166"/>
        <end position="358"/>
    </location>
</feature>
<evidence type="ECO:0000256" key="2">
    <source>
        <dbReference type="ARBA" id="ARBA00022692"/>
    </source>
</evidence>
<dbReference type="InterPro" id="IPR029158">
    <property type="entry name" value="STING"/>
</dbReference>
<dbReference type="InterPro" id="IPR038623">
    <property type="entry name" value="STING_C_sf"/>
</dbReference>
<proteinExistence type="predicted"/>
<feature type="transmembrane region" description="Helical" evidence="5">
    <location>
        <begin position="14"/>
        <end position="33"/>
    </location>
</feature>
<dbReference type="AlphaFoldDB" id="A0A026WPS7"/>
<dbReference type="GO" id="GO:0032481">
    <property type="term" value="P:positive regulation of type I interferon production"/>
    <property type="evidence" value="ECO:0007669"/>
    <property type="project" value="InterPro"/>
</dbReference>
<dbReference type="PANTHER" id="PTHR34339">
    <property type="entry name" value="STIMULATOR OF INTERFERON GENES PROTEIN"/>
    <property type="match status" value="1"/>
</dbReference>
<feature type="transmembrane region" description="Helical" evidence="5">
    <location>
        <begin position="128"/>
        <end position="147"/>
    </location>
</feature>
<accession>A0A026WPS7</accession>
<comment type="subcellular location">
    <subcellularLocation>
        <location evidence="1">Membrane</location>
        <topology evidence="1">Multi-pass membrane protein</topology>
    </subcellularLocation>
</comment>
<feature type="domain" description="STING transmembrane" evidence="7">
    <location>
        <begin position="49"/>
        <end position="152"/>
    </location>
</feature>
<keyword evidence="4 5" id="KW-0472">Membrane</keyword>
<dbReference type="GO" id="GO:0000045">
    <property type="term" value="P:autophagosome assembly"/>
    <property type="evidence" value="ECO:0007669"/>
    <property type="project" value="TreeGrafter"/>
</dbReference>
<dbReference type="GO" id="GO:0045087">
    <property type="term" value="P:innate immune response"/>
    <property type="evidence" value="ECO:0007669"/>
    <property type="project" value="TreeGrafter"/>
</dbReference>
<dbReference type="GO" id="GO:0005776">
    <property type="term" value="C:autophagosome"/>
    <property type="evidence" value="ECO:0007669"/>
    <property type="project" value="TreeGrafter"/>
</dbReference>
<evidence type="ECO:0000256" key="5">
    <source>
        <dbReference type="SAM" id="Phobius"/>
    </source>
</evidence>
<evidence type="ECO:0000256" key="1">
    <source>
        <dbReference type="ARBA" id="ARBA00004141"/>
    </source>
</evidence>
<dbReference type="CDD" id="cd12146">
    <property type="entry name" value="STING_C"/>
    <property type="match status" value="1"/>
</dbReference>
<gene>
    <name evidence="8" type="ORF">X777_01416</name>
</gene>
<protein>
    <submittedName>
        <fullName evidence="8">Uncharacterized protein</fullName>
    </submittedName>
</protein>
<dbReference type="GO" id="GO:0035438">
    <property type="term" value="F:cyclic-di-GMP binding"/>
    <property type="evidence" value="ECO:0007669"/>
    <property type="project" value="InterPro"/>
</dbReference>
<evidence type="ECO:0000259" key="7">
    <source>
        <dbReference type="Pfam" id="PF23417"/>
    </source>
</evidence>
<dbReference type="Gene3D" id="1.20.5.5200">
    <property type="match status" value="1"/>
</dbReference>
<feature type="transmembrane region" description="Helical" evidence="5">
    <location>
        <begin position="39"/>
        <end position="61"/>
    </location>
</feature>
<dbReference type="InterPro" id="IPR055434">
    <property type="entry name" value="STING_TM"/>
</dbReference>
<evidence type="ECO:0000256" key="4">
    <source>
        <dbReference type="ARBA" id="ARBA00023136"/>
    </source>
</evidence>
<dbReference type="GO" id="GO:0002218">
    <property type="term" value="P:activation of innate immune response"/>
    <property type="evidence" value="ECO:0007669"/>
    <property type="project" value="InterPro"/>
</dbReference>
<dbReference type="OrthoDB" id="6053839at2759"/>
<feature type="transmembrane region" description="Helical" evidence="5">
    <location>
        <begin position="93"/>
        <end position="116"/>
    </location>
</feature>
<evidence type="ECO:0000313" key="9">
    <source>
        <dbReference type="Proteomes" id="UP000053097"/>
    </source>
</evidence>
<dbReference type="Proteomes" id="UP000053097">
    <property type="component" value="Unassembled WGS sequence"/>
</dbReference>
<dbReference type="InterPro" id="IPR055432">
    <property type="entry name" value="STING_LBD"/>
</dbReference>
<dbReference type="PANTHER" id="PTHR34339:SF1">
    <property type="entry name" value="STIMULATOR OF INTERFERON GENES PROTEIN"/>
    <property type="match status" value="1"/>
</dbReference>
<dbReference type="Pfam" id="PF23417">
    <property type="entry name" value="STING_TM"/>
    <property type="match status" value="1"/>
</dbReference>
<dbReference type="GO" id="GO:0061709">
    <property type="term" value="P:reticulophagy"/>
    <property type="evidence" value="ECO:0007669"/>
    <property type="project" value="TreeGrafter"/>
</dbReference>
<reference evidence="8 9" key="1">
    <citation type="journal article" date="2014" name="Curr. Biol.">
        <title>The genome of the clonal raider ant Cerapachys biroi.</title>
        <authorList>
            <person name="Oxley P.R."/>
            <person name="Ji L."/>
            <person name="Fetter-Pruneda I."/>
            <person name="McKenzie S.K."/>
            <person name="Li C."/>
            <person name="Hu H."/>
            <person name="Zhang G."/>
            <person name="Kronauer D.J."/>
        </authorList>
    </citation>
    <scope>NUCLEOTIDE SEQUENCE [LARGE SCALE GENOMIC DNA]</scope>
</reference>
<evidence type="ECO:0000259" key="6">
    <source>
        <dbReference type="Pfam" id="PF15009"/>
    </source>
</evidence>
<name>A0A026WPS7_OOCBI</name>
<dbReference type="EMBL" id="KK107135">
    <property type="protein sequence ID" value="EZA58035.1"/>
    <property type="molecule type" value="Genomic_DNA"/>
</dbReference>
<dbReference type="GO" id="GO:0061507">
    <property type="term" value="F:2',3'-cyclic GMP-AMP binding"/>
    <property type="evidence" value="ECO:0007669"/>
    <property type="project" value="TreeGrafter"/>
</dbReference>